<keyword evidence="2" id="KW-0963">Cytoplasm</keyword>
<evidence type="ECO:0000259" key="6">
    <source>
        <dbReference type="PROSITE" id="PS51857"/>
    </source>
</evidence>
<gene>
    <name evidence="7" type="ORF">BFW38_12730</name>
</gene>
<evidence type="ECO:0000313" key="8">
    <source>
        <dbReference type="Proteomes" id="UP000094291"/>
    </source>
</evidence>
<dbReference type="InterPro" id="IPR019844">
    <property type="entry name" value="CSD_CS"/>
</dbReference>
<dbReference type="SUPFAM" id="SSF50249">
    <property type="entry name" value="Nucleic acid-binding proteins"/>
    <property type="match status" value="1"/>
</dbReference>
<dbReference type="InterPro" id="IPR012340">
    <property type="entry name" value="NA-bd_OB-fold"/>
</dbReference>
<dbReference type="GO" id="GO:0003729">
    <property type="term" value="F:mRNA binding"/>
    <property type="evidence" value="ECO:0007669"/>
    <property type="project" value="TreeGrafter"/>
</dbReference>
<dbReference type="Proteomes" id="UP000094291">
    <property type="component" value="Unassembled WGS sequence"/>
</dbReference>
<feature type="transmembrane region" description="Helical" evidence="5">
    <location>
        <begin position="48"/>
        <end position="67"/>
    </location>
</feature>
<sequence>MRNNSLLRTVFISLCLALPAPILLVLLLEHGGRRLLPEGVDTWFAHDAAGLAYTKTALLFFVLLWLASLANDYLRRPHSDRAAQDHQGQPARGRNPQQQHSIHVADRDDLDDAREEGIVKWFNVNKGFGFIIRDTGGEVFVHFRAIRGTGHRTLREGQRVRFSAVEGEKGLQAEDVSIVA</sequence>
<dbReference type="CDD" id="cd04458">
    <property type="entry name" value="CSP_CDS"/>
    <property type="match status" value="1"/>
</dbReference>
<evidence type="ECO:0000313" key="7">
    <source>
        <dbReference type="EMBL" id="ODC04267.1"/>
    </source>
</evidence>
<organism evidence="7 8">
    <name type="scientific">Terasakiispira papahanaumokuakeensis</name>
    <dbReference type="NCBI Taxonomy" id="197479"/>
    <lineage>
        <taxon>Bacteria</taxon>
        <taxon>Pseudomonadati</taxon>
        <taxon>Pseudomonadota</taxon>
        <taxon>Gammaproteobacteria</taxon>
        <taxon>Oceanospirillales</taxon>
        <taxon>Terasakiispira</taxon>
    </lineage>
</organism>
<evidence type="ECO:0000256" key="4">
    <source>
        <dbReference type="SAM" id="MobiDB-lite"/>
    </source>
</evidence>
<name>A0A1E2VB93_9GAMM</name>
<feature type="domain" description="CSD" evidence="6">
    <location>
        <begin position="114"/>
        <end position="178"/>
    </location>
</feature>
<dbReference type="GO" id="GO:0005829">
    <property type="term" value="C:cytosol"/>
    <property type="evidence" value="ECO:0007669"/>
    <property type="project" value="UniProtKB-ARBA"/>
</dbReference>
<keyword evidence="5" id="KW-0812">Transmembrane</keyword>
<dbReference type="PROSITE" id="PS00352">
    <property type="entry name" value="CSD_1"/>
    <property type="match status" value="1"/>
</dbReference>
<dbReference type="PANTHER" id="PTHR46109">
    <property type="entry name" value="PROTEIN LIN-28"/>
    <property type="match status" value="1"/>
</dbReference>
<dbReference type="SMART" id="SM00357">
    <property type="entry name" value="CSP"/>
    <property type="match status" value="1"/>
</dbReference>
<dbReference type="Pfam" id="PF00313">
    <property type="entry name" value="CSD"/>
    <property type="match status" value="1"/>
</dbReference>
<reference evidence="7 8" key="1">
    <citation type="submission" date="2016-08" db="EMBL/GenBank/DDBJ databases">
        <authorList>
            <person name="Seilhamer J.J."/>
        </authorList>
    </citation>
    <scope>NUCLEOTIDE SEQUENCE [LARGE SCALE GENOMIC DNA]</scope>
    <source>
        <strain evidence="7 8">PH27A</strain>
    </source>
</reference>
<dbReference type="PROSITE" id="PS51857">
    <property type="entry name" value="CSD_2"/>
    <property type="match status" value="1"/>
</dbReference>
<dbReference type="Gene3D" id="2.40.50.140">
    <property type="entry name" value="Nucleic acid-binding proteins"/>
    <property type="match status" value="1"/>
</dbReference>
<evidence type="ECO:0000256" key="1">
    <source>
        <dbReference type="ARBA" id="ARBA00004496"/>
    </source>
</evidence>
<dbReference type="InterPro" id="IPR051373">
    <property type="entry name" value="Lin-28_RNA-binding"/>
</dbReference>
<dbReference type="GO" id="GO:0031054">
    <property type="term" value="P:pre-miRNA processing"/>
    <property type="evidence" value="ECO:0007669"/>
    <property type="project" value="TreeGrafter"/>
</dbReference>
<dbReference type="STRING" id="197479.BFW38_12730"/>
<dbReference type="EMBL" id="MDTQ01000001">
    <property type="protein sequence ID" value="ODC04267.1"/>
    <property type="molecule type" value="Genomic_DNA"/>
</dbReference>
<comment type="subcellular location">
    <subcellularLocation>
        <location evidence="1 3">Cytoplasm</location>
    </subcellularLocation>
</comment>
<feature type="region of interest" description="Disordered" evidence="4">
    <location>
        <begin position="78"/>
        <end position="105"/>
    </location>
</feature>
<dbReference type="PANTHER" id="PTHR46109:SF1">
    <property type="entry name" value="PROTEIN LIN-28 HOMOLOG"/>
    <property type="match status" value="1"/>
</dbReference>
<dbReference type="AlphaFoldDB" id="A0A1E2VB93"/>
<evidence type="ECO:0000256" key="2">
    <source>
        <dbReference type="ARBA" id="ARBA00022490"/>
    </source>
</evidence>
<evidence type="ECO:0000256" key="3">
    <source>
        <dbReference type="RuleBase" id="RU000408"/>
    </source>
</evidence>
<dbReference type="InterPro" id="IPR011129">
    <property type="entry name" value="CSD"/>
</dbReference>
<dbReference type="OrthoDB" id="9810590at2"/>
<accession>A0A1E2VB93</accession>
<dbReference type="RefSeq" id="WP_068999249.1">
    <property type="nucleotide sequence ID" value="NZ_MDTQ01000001.1"/>
</dbReference>
<comment type="caution">
    <text evidence="7">The sequence shown here is derived from an EMBL/GenBank/DDBJ whole genome shotgun (WGS) entry which is preliminary data.</text>
</comment>
<protein>
    <recommendedName>
        <fullName evidence="6">CSD domain-containing protein</fullName>
    </recommendedName>
</protein>
<keyword evidence="8" id="KW-1185">Reference proteome</keyword>
<keyword evidence="5" id="KW-1133">Transmembrane helix</keyword>
<keyword evidence="5" id="KW-0472">Membrane</keyword>
<proteinExistence type="predicted"/>
<feature type="transmembrane region" description="Helical" evidence="5">
    <location>
        <begin position="7"/>
        <end position="28"/>
    </location>
</feature>
<dbReference type="InterPro" id="IPR002059">
    <property type="entry name" value="CSP_DNA-bd"/>
</dbReference>
<evidence type="ECO:0000256" key="5">
    <source>
        <dbReference type="SAM" id="Phobius"/>
    </source>
</evidence>
<dbReference type="PRINTS" id="PR00050">
    <property type="entry name" value="COLDSHOCK"/>
</dbReference>